<evidence type="ECO:0000313" key="2">
    <source>
        <dbReference type="EMBL" id="CAG8544174.1"/>
    </source>
</evidence>
<dbReference type="Proteomes" id="UP000789759">
    <property type="component" value="Unassembled WGS sequence"/>
</dbReference>
<feature type="non-terminal residue" evidence="2">
    <location>
        <position position="213"/>
    </location>
</feature>
<accession>A0A9N9AYE3</accession>
<name>A0A9N9AYE3_9GLOM</name>
<dbReference type="EMBL" id="CAJVQA010002343">
    <property type="protein sequence ID" value="CAG8544174.1"/>
    <property type="molecule type" value="Genomic_DNA"/>
</dbReference>
<reference evidence="2" key="1">
    <citation type="submission" date="2021-06" db="EMBL/GenBank/DDBJ databases">
        <authorList>
            <person name="Kallberg Y."/>
            <person name="Tangrot J."/>
            <person name="Rosling A."/>
        </authorList>
    </citation>
    <scope>NUCLEOTIDE SEQUENCE</scope>
    <source>
        <strain evidence="2">FL966</strain>
    </source>
</reference>
<evidence type="ECO:0000313" key="3">
    <source>
        <dbReference type="Proteomes" id="UP000789759"/>
    </source>
</evidence>
<feature type="compositionally biased region" description="Basic and acidic residues" evidence="1">
    <location>
        <begin position="34"/>
        <end position="52"/>
    </location>
</feature>
<gene>
    <name evidence="2" type="ORF">CPELLU_LOCUS4438</name>
</gene>
<keyword evidence="3" id="KW-1185">Reference proteome</keyword>
<organism evidence="2 3">
    <name type="scientific">Cetraspora pellucida</name>
    <dbReference type="NCBI Taxonomy" id="1433469"/>
    <lineage>
        <taxon>Eukaryota</taxon>
        <taxon>Fungi</taxon>
        <taxon>Fungi incertae sedis</taxon>
        <taxon>Mucoromycota</taxon>
        <taxon>Glomeromycotina</taxon>
        <taxon>Glomeromycetes</taxon>
        <taxon>Diversisporales</taxon>
        <taxon>Gigasporaceae</taxon>
        <taxon>Cetraspora</taxon>
    </lineage>
</organism>
<comment type="caution">
    <text evidence="2">The sequence shown here is derived from an EMBL/GenBank/DDBJ whole genome shotgun (WGS) entry which is preliminary data.</text>
</comment>
<evidence type="ECO:0000256" key="1">
    <source>
        <dbReference type="SAM" id="MobiDB-lite"/>
    </source>
</evidence>
<feature type="region of interest" description="Disordered" evidence="1">
    <location>
        <begin position="32"/>
        <end position="56"/>
    </location>
</feature>
<proteinExistence type="predicted"/>
<sequence length="213" mass="24612">MARSLEKSNLNTLANASRTVGFNENFICKKPLKKSQDQDKIKEKVKHDKQPKQTEQVLQNSHVKYDNKKTQDTSHVTNEAAEFSTKNPYTKELSLGMNLNDEKVEQPKAEIEANKQPRTETEINNSAKSTQFMLSEETIQKKIALNTQEIWQENRLHDPMASLYNDMPMIMMLTNTKQEDSDGFKVVISKRKHKLKSKIAILEENKFNKLNSK</sequence>
<dbReference type="AlphaFoldDB" id="A0A9N9AYE3"/>
<protein>
    <submittedName>
        <fullName evidence="2">17016_t:CDS:1</fullName>
    </submittedName>
</protein>